<dbReference type="InParanoid" id="F0ZUK0"/>
<keyword evidence="2" id="KW-0472">Membrane</keyword>
<dbReference type="eggNOG" id="ENOG502RHUI">
    <property type="taxonomic scope" value="Eukaryota"/>
</dbReference>
<sequence length="453" mass="51620">MESASIKNMNDFLEYNQKHKVVVKRNNSINSENRVFFNFKRDLGTWLGGLVGSIPFVGAMAAAWFNIGYTHFFMDGEGQIYVPLSAFQEMLNELRKEMEELMNRKLDEMYVDLANKAFAALQAACNEYNTRVAAYEKAYGSGRSMGSMDSKSVPNYLKMNIADEKLINSDENALKEMIRMQHSIVINEMERCFILFTEGTTDQNKLLIGNLVTGTLFYVLIQRDVFYKGAEWGFPNDYINRSKVMISERIDKSMGHITKLLGKGLSMTEVSKENSPDIYNIYKQFAYLDVTRFPLGSKRYPVSSNHTAVIPTEFNDGEKYTYIIETKGSKMTDPLISQQVEHIYDCQSFNCSSYEFKVSRPSKSFTSAVIYIHTSVEVDSSNPLTTFTVDGTSYTSTSEDVKDEVFYLGWPLTRYAKLTVSFNQPKTEFTVKQSYPASGYPVIYGCHAKLILK</sequence>
<organism evidence="3 4">
    <name type="scientific">Dictyostelium purpureum</name>
    <name type="common">Slime mold</name>
    <dbReference type="NCBI Taxonomy" id="5786"/>
    <lineage>
        <taxon>Eukaryota</taxon>
        <taxon>Amoebozoa</taxon>
        <taxon>Evosea</taxon>
        <taxon>Eumycetozoa</taxon>
        <taxon>Dictyostelia</taxon>
        <taxon>Dictyosteliales</taxon>
        <taxon>Dictyosteliaceae</taxon>
        <taxon>Dictyostelium</taxon>
    </lineage>
</organism>
<evidence type="ECO:0008006" key="5">
    <source>
        <dbReference type="Google" id="ProtNLM"/>
    </source>
</evidence>
<dbReference type="PANTHER" id="PTHR35598">
    <property type="entry name" value="ENDOTOXIN_N DOMAIN-CONTAINING PROTEIN"/>
    <property type="match status" value="1"/>
</dbReference>
<dbReference type="SUPFAM" id="SSF56849">
    <property type="entry name" value="delta-Endotoxin (insectocide), N-terminal domain"/>
    <property type="match status" value="1"/>
</dbReference>
<dbReference type="Gene3D" id="1.20.190.10">
    <property type="entry name" value="Pesticidal crystal protein, N-terminal domain"/>
    <property type="match status" value="1"/>
</dbReference>
<keyword evidence="2" id="KW-0812">Transmembrane</keyword>
<gene>
    <name evidence="3" type="ORF">DICPUDRAFT_98897</name>
</gene>
<dbReference type="AlphaFoldDB" id="F0ZUK0"/>
<evidence type="ECO:0000313" key="4">
    <source>
        <dbReference type="Proteomes" id="UP000001064"/>
    </source>
</evidence>
<dbReference type="InterPro" id="IPR036716">
    <property type="entry name" value="Pest_crys_N_sf"/>
</dbReference>
<feature type="coiled-coil region" evidence="1">
    <location>
        <begin position="84"/>
        <end position="138"/>
    </location>
</feature>
<dbReference type="FunCoup" id="F0ZUK0">
    <property type="interactions" value="95"/>
</dbReference>
<evidence type="ECO:0000256" key="2">
    <source>
        <dbReference type="SAM" id="Phobius"/>
    </source>
</evidence>
<dbReference type="PANTHER" id="PTHR35598:SF3">
    <property type="entry name" value="N-TERMINAL DELTA ENDOTOXIN DOMAIN-CONTAINING PROTEIN-RELATED"/>
    <property type="match status" value="1"/>
</dbReference>
<keyword evidence="1" id="KW-0175">Coiled coil</keyword>
<evidence type="ECO:0000256" key="1">
    <source>
        <dbReference type="SAM" id="Coils"/>
    </source>
</evidence>
<dbReference type="KEGG" id="dpp:DICPUDRAFT_98897"/>
<keyword evidence="4" id="KW-1185">Reference proteome</keyword>
<accession>F0ZUK0</accession>
<proteinExistence type="predicted"/>
<feature type="transmembrane region" description="Helical" evidence="2">
    <location>
        <begin position="43"/>
        <end position="65"/>
    </location>
</feature>
<dbReference type="OMA" id="NINERDW"/>
<keyword evidence="2" id="KW-1133">Transmembrane helix</keyword>
<reference evidence="4" key="1">
    <citation type="journal article" date="2011" name="Genome Biol.">
        <title>Comparative genomics of the social amoebae Dictyostelium discoideum and Dictyostelium purpureum.</title>
        <authorList>
            <consortium name="US DOE Joint Genome Institute (JGI-PGF)"/>
            <person name="Sucgang R."/>
            <person name="Kuo A."/>
            <person name="Tian X."/>
            <person name="Salerno W."/>
            <person name="Parikh A."/>
            <person name="Feasley C.L."/>
            <person name="Dalin E."/>
            <person name="Tu H."/>
            <person name="Huang E."/>
            <person name="Barry K."/>
            <person name="Lindquist E."/>
            <person name="Shapiro H."/>
            <person name="Bruce D."/>
            <person name="Schmutz J."/>
            <person name="Salamov A."/>
            <person name="Fey P."/>
            <person name="Gaudet P."/>
            <person name="Anjard C."/>
            <person name="Babu M.M."/>
            <person name="Basu S."/>
            <person name="Bushmanova Y."/>
            <person name="van der Wel H."/>
            <person name="Katoh-Kurasawa M."/>
            <person name="Dinh C."/>
            <person name="Coutinho P.M."/>
            <person name="Saito T."/>
            <person name="Elias M."/>
            <person name="Schaap P."/>
            <person name="Kay R.R."/>
            <person name="Henrissat B."/>
            <person name="Eichinger L."/>
            <person name="Rivero F."/>
            <person name="Putnam N.H."/>
            <person name="West C.M."/>
            <person name="Loomis W.F."/>
            <person name="Chisholm R.L."/>
            <person name="Shaulsky G."/>
            <person name="Strassmann J.E."/>
            <person name="Queller D.C."/>
            <person name="Kuspa A."/>
            <person name="Grigoriev I.V."/>
        </authorList>
    </citation>
    <scope>NUCLEOTIDE SEQUENCE [LARGE SCALE GENOMIC DNA]</scope>
    <source>
        <strain evidence="4">QSDP1</strain>
    </source>
</reference>
<dbReference type="Proteomes" id="UP000001064">
    <property type="component" value="Unassembled WGS sequence"/>
</dbReference>
<dbReference type="OrthoDB" id="10538131at2759"/>
<dbReference type="VEuPathDB" id="AmoebaDB:DICPUDRAFT_98897"/>
<dbReference type="GeneID" id="10507274"/>
<protein>
    <recommendedName>
        <fullName evidence="5">Pesticidal crystal protein N-terminal domain-containing protein</fullName>
    </recommendedName>
</protein>
<evidence type="ECO:0000313" key="3">
    <source>
        <dbReference type="EMBL" id="EGC32364.1"/>
    </source>
</evidence>
<name>F0ZUK0_DICPU</name>
<dbReference type="GO" id="GO:0090729">
    <property type="term" value="F:toxin activity"/>
    <property type="evidence" value="ECO:0007669"/>
    <property type="project" value="InterPro"/>
</dbReference>
<dbReference type="RefSeq" id="XP_003291094.1">
    <property type="nucleotide sequence ID" value="XM_003291046.1"/>
</dbReference>
<dbReference type="EMBL" id="GL871196">
    <property type="protein sequence ID" value="EGC32364.1"/>
    <property type="molecule type" value="Genomic_DNA"/>
</dbReference>